<evidence type="ECO:0000256" key="1">
    <source>
        <dbReference type="SAM" id="MobiDB-lite"/>
    </source>
</evidence>
<name>A0A808FMN9_XANCI</name>
<protein>
    <submittedName>
        <fullName evidence="2">Uncharacterized protein</fullName>
    </submittedName>
</protein>
<proteinExistence type="predicted"/>
<sequence>MTWRRRGLQHPQAMPVLRSRCAAGATRVAQHRRARPSVRSALQPTAPSMHPAVDQRARQTPLPQHLRRTAGHRRLSSHSALRAKSPNPSAKVCAKPSRAPSAACVRE</sequence>
<feature type="compositionally biased region" description="Basic residues" evidence="1">
    <location>
        <begin position="65"/>
        <end position="76"/>
    </location>
</feature>
<accession>A0A808FMN9</accession>
<dbReference type="AlphaFoldDB" id="A0A808FMN9"/>
<gene>
    <name evidence="2" type="ORF">XcfCFBP6167P_05035</name>
</gene>
<evidence type="ECO:0000313" key="2">
    <source>
        <dbReference type="EMBL" id="ATS90831.1"/>
    </source>
</evidence>
<dbReference type="EMBL" id="CP021018">
    <property type="protein sequence ID" value="ATS90831.1"/>
    <property type="molecule type" value="Genomic_DNA"/>
</dbReference>
<reference evidence="2" key="1">
    <citation type="journal article" date="2017" name="BMC Genomics">
        <title>Xanthomonas adaptation to common bean is associated with horizontal transfers of genes encoding TAL effectors.</title>
        <authorList>
            <person name="Ruh M."/>
            <person name="Briand M."/>
            <person name="Bonneau S."/>
            <person name="Jacques M.A."/>
            <person name="Chen N.W.G."/>
        </authorList>
    </citation>
    <scope>NUCLEOTIDE SEQUENCE [LARGE SCALE GENOMIC DNA]</scope>
    <source>
        <strain evidence="2">CFBP6167</strain>
    </source>
</reference>
<feature type="region of interest" description="Disordered" evidence="1">
    <location>
        <begin position="23"/>
        <end position="107"/>
    </location>
</feature>
<organism evidence="2">
    <name type="scientific">Xanthomonas citri pv. phaseoli var. fuscans</name>
    <dbReference type="NCBI Taxonomy" id="473423"/>
    <lineage>
        <taxon>Bacteria</taxon>
        <taxon>Pseudomonadati</taxon>
        <taxon>Pseudomonadota</taxon>
        <taxon>Gammaproteobacteria</taxon>
        <taxon>Lysobacterales</taxon>
        <taxon>Lysobacteraceae</taxon>
        <taxon>Xanthomonas</taxon>
    </lineage>
</organism>